<dbReference type="STRING" id="454006.SAMN05421825_0038"/>
<dbReference type="EMBL" id="FNBH01000001">
    <property type="protein sequence ID" value="SDE73002.1"/>
    <property type="molecule type" value="Genomic_DNA"/>
</dbReference>
<reference evidence="2" key="1">
    <citation type="submission" date="2016-10" db="EMBL/GenBank/DDBJ databases">
        <authorList>
            <person name="Varghese N."/>
            <person name="Submissions S."/>
        </authorList>
    </citation>
    <scope>NUCLEOTIDE SEQUENCE [LARGE SCALE GENOMIC DNA]</scope>
    <source>
        <strain evidence="2">DSM 19684</strain>
    </source>
</reference>
<protein>
    <submittedName>
        <fullName evidence="1">Uncharacterized protein</fullName>
    </submittedName>
</protein>
<dbReference type="Proteomes" id="UP000199203">
    <property type="component" value="Unassembled WGS sequence"/>
</dbReference>
<dbReference type="OrthoDB" id="1431594at2"/>
<organism evidence="1 2">
    <name type="scientific">Epilithonimonas hungarica</name>
    <dbReference type="NCBI Taxonomy" id="454006"/>
    <lineage>
        <taxon>Bacteria</taxon>
        <taxon>Pseudomonadati</taxon>
        <taxon>Bacteroidota</taxon>
        <taxon>Flavobacteriia</taxon>
        <taxon>Flavobacteriales</taxon>
        <taxon>Weeksellaceae</taxon>
        <taxon>Chryseobacterium group</taxon>
        <taxon>Epilithonimonas</taxon>
    </lineage>
</organism>
<dbReference type="AlphaFoldDB" id="A0A1G7FAW9"/>
<sequence length="222" mass="24399">MRSKIHEFQNKNKIKMSKKLISTLAVFLGIMAYSQITVGLRANALFNTSSASWDNFKGTVNGEKENTGFNAGLAFKIGSPVGGWFVMPEIYYTSIKNEATANVNGASVNIEAKSNRIDVPVMVGHNFLLGKLAAFAGPVASYNLTTDNTFQDFKENATKEFTVGYQFGAQATLSKFVVNARFEGAFSKDSRKFISTVAGDNTEIRYDNRPSMFILGIGYNFN</sequence>
<accession>A0A1G7FAW9</accession>
<evidence type="ECO:0000313" key="1">
    <source>
        <dbReference type="EMBL" id="SDE73002.1"/>
    </source>
</evidence>
<keyword evidence="2" id="KW-1185">Reference proteome</keyword>
<evidence type="ECO:0000313" key="2">
    <source>
        <dbReference type="Proteomes" id="UP000199203"/>
    </source>
</evidence>
<proteinExistence type="predicted"/>
<gene>
    <name evidence="1" type="ORF">SAMN05421825_0038</name>
</gene>
<name>A0A1G7FAW9_9FLAO</name>